<dbReference type="PANTHER" id="PTHR24960:SF84">
    <property type="entry name" value="HYDROGENASE SUBUNIT"/>
    <property type="match status" value="1"/>
</dbReference>
<dbReference type="RefSeq" id="WP_012617526.1">
    <property type="nucleotide sequence ID" value="NC_011832.1"/>
</dbReference>
<organism evidence="8 9">
    <name type="scientific">Methanosphaerula palustris (strain ATCC BAA-1556 / DSM 19958 / E1-9c)</name>
    <dbReference type="NCBI Taxonomy" id="521011"/>
    <lineage>
        <taxon>Archaea</taxon>
        <taxon>Methanobacteriati</taxon>
        <taxon>Methanobacteriota</taxon>
        <taxon>Stenosarchaea group</taxon>
        <taxon>Methanomicrobia</taxon>
        <taxon>Methanomicrobiales</taxon>
        <taxon>Methanoregulaceae</taxon>
        <taxon>Methanosphaerula</taxon>
    </lineage>
</organism>
<feature type="domain" description="4Fe-4S ferredoxin-type" evidence="7">
    <location>
        <begin position="124"/>
        <end position="160"/>
    </location>
</feature>
<dbReference type="Proteomes" id="UP000002457">
    <property type="component" value="Chromosome"/>
</dbReference>
<dbReference type="AlphaFoldDB" id="B8GGF2"/>
<evidence type="ECO:0000256" key="1">
    <source>
        <dbReference type="ARBA" id="ARBA00022485"/>
    </source>
</evidence>
<dbReference type="KEGG" id="mpl:Mpal_0845"/>
<dbReference type="Pfam" id="PF13510">
    <property type="entry name" value="Fer2_4"/>
    <property type="match status" value="1"/>
</dbReference>
<dbReference type="PROSITE" id="PS00641">
    <property type="entry name" value="COMPLEX1_75K_1"/>
    <property type="match status" value="1"/>
</dbReference>
<dbReference type="GO" id="GO:0008137">
    <property type="term" value="F:NADH dehydrogenase (ubiquinone) activity"/>
    <property type="evidence" value="ECO:0007669"/>
    <property type="project" value="InterPro"/>
</dbReference>
<dbReference type="PROSITE" id="PS51379">
    <property type="entry name" value="4FE4S_FER_2"/>
    <property type="match status" value="2"/>
</dbReference>
<dbReference type="InterPro" id="IPR017900">
    <property type="entry name" value="4Fe4S_Fe_S_CS"/>
</dbReference>
<dbReference type="HOGENOM" id="CLU_000422_11_3_2"/>
<keyword evidence="2" id="KW-0479">Metal-binding</keyword>
<dbReference type="CDD" id="cd00207">
    <property type="entry name" value="fer2"/>
    <property type="match status" value="1"/>
</dbReference>
<dbReference type="GO" id="GO:0016020">
    <property type="term" value="C:membrane"/>
    <property type="evidence" value="ECO:0007669"/>
    <property type="project" value="InterPro"/>
</dbReference>
<dbReference type="GO" id="GO:0051539">
    <property type="term" value="F:4 iron, 4 sulfur cluster binding"/>
    <property type="evidence" value="ECO:0007669"/>
    <property type="project" value="UniProtKB-KW"/>
</dbReference>
<name>B8GGF2_METPE</name>
<keyword evidence="1" id="KW-0004">4Fe-4S</keyword>
<dbReference type="InterPro" id="IPR050157">
    <property type="entry name" value="PSI_iron-sulfur_center"/>
</dbReference>
<dbReference type="InterPro" id="IPR000283">
    <property type="entry name" value="NADH_UbQ_OxRdtase_75kDa_su_CS"/>
</dbReference>
<dbReference type="STRING" id="521011.Mpal_0845"/>
<evidence type="ECO:0000256" key="5">
    <source>
        <dbReference type="ARBA" id="ARBA00023014"/>
    </source>
</evidence>
<dbReference type="SUPFAM" id="SSF54292">
    <property type="entry name" value="2Fe-2S ferredoxin-like"/>
    <property type="match status" value="1"/>
</dbReference>
<dbReference type="Gene3D" id="3.10.20.740">
    <property type="match status" value="1"/>
</dbReference>
<reference evidence="8 9" key="1">
    <citation type="journal article" date="2015" name="Genome Announc.">
        <title>Complete Genome Sequence of Methanosphaerula palustris E1-9CT, a Hydrogenotrophic Methanogen Isolated from a Minerotrophic Fen Peatland.</title>
        <authorList>
            <person name="Cadillo-Quiroz H."/>
            <person name="Browne P."/>
            <person name="Kyrpides N."/>
            <person name="Woyke T."/>
            <person name="Goodwin L."/>
            <person name="Detter C."/>
            <person name="Yavitt J.B."/>
            <person name="Zinder S.H."/>
        </authorList>
    </citation>
    <scope>NUCLEOTIDE SEQUENCE [LARGE SCALE GENOMIC DNA]</scope>
    <source>
        <strain evidence="9">ATCC BAA-1556 / DSM 19958 / E1-9c</strain>
    </source>
</reference>
<dbReference type="InterPro" id="IPR017896">
    <property type="entry name" value="4Fe4S_Fe-S-bd"/>
</dbReference>
<dbReference type="PANTHER" id="PTHR24960">
    <property type="entry name" value="PHOTOSYSTEM I IRON-SULFUR CENTER-RELATED"/>
    <property type="match status" value="1"/>
</dbReference>
<protein>
    <submittedName>
        <fullName evidence="8">Ferredoxin</fullName>
    </submittedName>
</protein>
<dbReference type="InterPro" id="IPR036010">
    <property type="entry name" value="2Fe-2S_ferredoxin-like_sf"/>
</dbReference>
<dbReference type="eggNOG" id="arCOG01492">
    <property type="taxonomic scope" value="Archaea"/>
</dbReference>
<feature type="domain" description="2Fe-2S ferredoxin-type" evidence="6">
    <location>
        <begin position="6"/>
        <end position="86"/>
    </location>
</feature>
<gene>
    <name evidence="8" type="ordered locus">Mpal_0845</name>
</gene>
<evidence type="ECO:0000313" key="8">
    <source>
        <dbReference type="EMBL" id="ACL16207.1"/>
    </source>
</evidence>
<dbReference type="GO" id="GO:0046872">
    <property type="term" value="F:metal ion binding"/>
    <property type="evidence" value="ECO:0007669"/>
    <property type="project" value="UniProtKB-KW"/>
</dbReference>
<keyword evidence="4" id="KW-0408">Iron</keyword>
<dbReference type="FunFam" id="3.30.70.20:FF:000035">
    <property type="entry name" value="Iron hydrogenase 1"/>
    <property type="match status" value="1"/>
</dbReference>
<accession>B8GGF2</accession>
<dbReference type="GO" id="GO:0042773">
    <property type="term" value="P:ATP synthesis coupled electron transport"/>
    <property type="evidence" value="ECO:0007669"/>
    <property type="project" value="InterPro"/>
</dbReference>
<evidence type="ECO:0000259" key="6">
    <source>
        <dbReference type="PROSITE" id="PS51085"/>
    </source>
</evidence>
<proteinExistence type="predicted"/>
<evidence type="ECO:0000259" key="7">
    <source>
        <dbReference type="PROSITE" id="PS51379"/>
    </source>
</evidence>
<evidence type="ECO:0000256" key="2">
    <source>
        <dbReference type="ARBA" id="ARBA00022723"/>
    </source>
</evidence>
<dbReference type="EMBL" id="CP001338">
    <property type="protein sequence ID" value="ACL16207.1"/>
    <property type="molecule type" value="Genomic_DNA"/>
</dbReference>
<dbReference type="GeneID" id="7272335"/>
<keyword evidence="3" id="KW-0677">Repeat</keyword>
<dbReference type="GO" id="GO:0016491">
    <property type="term" value="F:oxidoreductase activity"/>
    <property type="evidence" value="ECO:0007669"/>
    <property type="project" value="UniProtKB-ARBA"/>
</dbReference>
<keyword evidence="5" id="KW-0411">Iron-sulfur</keyword>
<dbReference type="PROSITE" id="PS51085">
    <property type="entry name" value="2FE2S_FER_2"/>
    <property type="match status" value="1"/>
</dbReference>
<evidence type="ECO:0000256" key="3">
    <source>
        <dbReference type="ARBA" id="ARBA00022737"/>
    </source>
</evidence>
<keyword evidence="9" id="KW-1185">Reference proteome</keyword>
<dbReference type="InterPro" id="IPR001041">
    <property type="entry name" value="2Fe-2S_ferredoxin-type"/>
</dbReference>
<evidence type="ECO:0000256" key="4">
    <source>
        <dbReference type="ARBA" id="ARBA00023004"/>
    </source>
</evidence>
<dbReference type="Gene3D" id="3.30.70.20">
    <property type="match status" value="1"/>
</dbReference>
<sequence>MDESKRLVTVTINGVDCRAEEGEILLSVATREGIAIPHLCYEEALDPYGACRLCMVEVEKRGKREMTTACTLRALDGLTVVTDTPEIERHRRIILELYLAQAPKADRIREMAARYGVTKTRFIRKVDPTDPLGNRCVLCGLCVRACHELMGAGAINFINRGAYTVVNTPFFEANPVCLGCGACARVCPTDAVRIEDIDGERVMQSWGSTRVSLAQCRVCGEYFAPASLGERIAARIDPPLRDDLHGVCPACRAKGIARKEILAQTGGVIRHV</sequence>
<dbReference type="SUPFAM" id="SSF54862">
    <property type="entry name" value="4Fe-4S ferredoxins"/>
    <property type="match status" value="1"/>
</dbReference>
<dbReference type="Pfam" id="PF12838">
    <property type="entry name" value="Fer4_7"/>
    <property type="match status" value="1"/>
</dbReference>
<feature type="domain" description="4Fe-4S ferredoxin-type" evidence="7">
    <location>
        <begin position="167"/>
        <end position="197"/>
    </location>
</feature>
<dbReference type="PROSITE" id="PS00198">
    <property type="entry name" value="4FE4S_FER_1"/>
    <property type="match status" value="1"/>
</dbReference>
<dbReference type="OrthoDB" id="23478at2157"/>
<evidence type="ECO:0000313" key="9">
    <source>
        <dbReference type="Proteomes" id="UP000002457"/>
    </source>
</evidence>